<dbReference type="GeneID" id="76834322"/>
<dbReference type="AlphaFoldDB" id="A0A9X9S617"/>
<dbReference type="Proteomes" id="UP001163096">
    <property type="component" value="Chromosome"/>
</dbReference>
<reference evidence="1" key="1">
    <citation type="submission" date="2022-11" db="EMBL/GenBank/DDBJ databases">
        <title>Complete genome sequence of Methanogenium organophilum DSM 3596.</title>
        <authorList>
            <person name="Chen S.-C."/>
            <person name="Lai S.-J."/>
            <person name="You Y.-T."/>
        </authorList>
    </citation>
    <scope>NUCLEOTIDE SEQUENCE</scope>
    <source>
        <strain evidence="1">DSM 3596</strain>
    </source>
</reference>
<keyword evidence="2" id="KW-1185">Reference proteome</keyword>
<dbReference type="KEGG" id="mou:OU421_04430"/>
<dbReference type="EMBL" id="CP113361">
    <property type="protein sequence ID" value="WAI02122.1"/>
    <property type="molecule type" value="Genomic_DNA"/>
</dbReference>
<gene>
    <name evidence="1" type="ORF">OU421_04430</name>
</gene>
<name>A0A9X9S617_METOG</name>
<evidence type="ECO:0000313" key="2">
    <source>
        <dbReference type="Proteomes" id="UP001163096"/>
    </source>
</evidence>
<protein>
    <submittedName>
        <fullName evidence="1">Uncharacterized protein</fullName>
    </submittedName>
</protein>
<organism evidence="1 2">
    <name type="scientific">Methanogenium organophilum</name>
    <dbReference type="NCBI Taxonomy" id="2199"/>
    <lineage>
        <taxon>Archaea</taxon>
        <taxon>Methanobacteriati</taxon>
        <taxon>Methanobacteriota</taxon>
        <taxon>Stenosarchaea group</taxon>
        <taxon>Methanomicrobia</taxon>
        <taxon>Methanomicrobiales</taxon>
        <taxon>Methanomicrobiaceae</taxon>
        <taxon>Methanogenium</taxon>
    </lineage>
</organism>
<evidence type="ECO:0000313" key="1">
    <source>
        <dbReference type="EMBL" id="WAI02122.1"/>
    </source>
</evidence>
<sequence length="131" mass="14506">MRNDLVFDIQRPFIDVVSAICALHGTHETGRTPGGEMVRIDFNAAVAEKKISFVPIDHIPDLLYSITEAADFQIELKETTLMSDRRIPRSKNVFLLRVREVGMASECSVVKTSTMTGLDALDLKSLIEGAV</sequence>
<accession>A0A9X9S617</accession>
<dbReference type="RefSeq" id="WP_268187400.1">
    <property type="nucleotide sequence ID" value="NZ_CP113361.1"/>
</dbReference>
<proteinExistence type="predicted"/>